<dbReference type="PANTHER" id="PTHR22602">
    <property type="entry name" value="TRANSFERASE CAF17, MITOCHONDRIAL-RELATED"/>
    <property type="match status" value="1"/>
</dbReference>
<dbReference type="GO" id="GO:0016226">
    <property type="term" value="P:iron-sulfur cluster assembly"/>
    <property type="evidence" value="ECO:0007669"/>
    <property type="project" value="TreeGrafter"/>
</dbReference>
<evidence type="ECO:0000313" key="1">
    <source>
        <dbReference type="EMBL" id="GGW78057.1"/>
    </source>
</evidence>
<dbReference type="AlphaFoldDB" id="A0A918JHV3"/>
<reference evidence="1" key="1">
    <citation type="journal article" date="2014" name="Int. J. Syst. Evol. Microbiol.">
        <title>Complete genome sequence of Corynebacterium casei LMG S-19264T (=DSM 44701T), isolated from a smear-ripened cheese.</title>
        <authorList>
            <consortium name="US DOE Joint Genome Institute (JGI-PGF)"/>
            <person name="Walter F."/>
            <person name="Albersmeier A."/>
            <person name="Kalinowski J."/>
            <person name="Ruckert C."/>
        </authorList>
    </citation>
    <scope>NUCLEOTIDE SEQUENCE</scope>
    <source>
        <strain evidence="1">KCTC 23732</strain>
    </source>
</reference>
<name>A0A918JHV3_9BURK</name>
<accession>A0A918JHV3</accession>
<dbReference type="SUPFAM" id="SSF103025">
    <property type="entry name" value="Folate-binding domain"/>
    <property type="match status" value="1"/>
</dbReference>
<gene>
    <name evidence="1" type="ORF">GCM10011450_04880</name>
</gene>
<dbReference type="PANTHER" id="PTHR22602:SF0">
    <property type="entry name" value="TRANSFERASE CAF17, MITOCHONDRIAL-RELATED"/>
    <property type="match status" value="1"/>
</dbReference>
<organism evidence="1 2">
    <name type="scientific">Advenella faeciporci</name>
    <dbReference type="NCBI Taxonomy" id="797535"/>
    <lineage>
        <taxon>Bacteria</taxon>
        <taxon>Pseudomonadati</taxon>
        <taxon>Pseudomonadota</taxon>
        <taxon>Betaproteobacteria</taxon>
        <taxon>Burkholderiales</taxon>
        <taxon>Alcaligenaceae</taxon>
    </lineage>
</organism>
<sequence length="332" mass="37525">MISEPQEHIDDTLFQSDLTHFTVFSVSGADAADFLQGQLTQDMTLATENHAVLSAYCSPKGRVLASFLIWKDRLDDHEPVFRFLVRSDIAEPLLKRLRMYVMRSKVVFTPETLAIKGIWSYSIEELGKRLELDLQQMPAWQVTSKDGCTWIALPDVAGNKRFICIYDPQARSQECFCSLLSHKDTAQWDALEILSGTPWIEKNNQELFIAQSINFDVINGISFTKGCYPGQEVVARSHYRGTLKRRMAIGIVANTTDPEIWQPGKDVFDAQDTNEPCGQIVNGTVYDGKVYLLFETKLSALEHNQISIGSLEGPKVELVDIPYSLEKPEIRK</sequence>
<dbReference type="NCBIfam" id="TIGR03317">
    <property type="entry name" value="ygfZ_signature"/>
    <property type="match status" value="1"/>
</dbReference>
<dbReference type="Gene3D" id="3.30.70.1400">
    <property type="entry name" value="Aminomethyltransferase beta-barrel domains"/>
    <property type="match status" value="1"/>
</dbReference>
<reference evidence="1" key="2">
    <citation type="submission" date="2020-09" db="EMBL/GenBank/DDBJ databases">
        <authorList>
            <person name="Sun Q."/>
            <person name="Kim S."/>
        </authorList>
    </citation>
    <scope>NUCLEOTIDE SEQUENCE</scope>
    <source>
        <strain evidence="1">KCTC 23732</strain>
    </source>
</reference>
<dbReference type="Proteomes" id="UP000608345">
    <property type="component" value="Unassembled WGS sequence"/>
</dbReference>
<protein>
    <recommendedName>
        <fullName evidence="3">Folate-binding protein YgfZ</fullName>
    </recommendedName>
</protein>
<comment type="caution">
    <text evidence="1">The sequence shown here is derived from an EMBL/GenBank/DDBJ whole genome shotgun (WGS) entry which is preliminary data.</text>
</comment>
<evidence type="ECO:0008006" key="3">
    <source>
        <dbReference type="Google" id="ProtNLM"/>
    </source>
</evidence>
<dbReference type="Gene3D" id="2.40.30.160">
    <property type="match status" value="1"/>
</dbReference>
<dbReference type="RefSeq" id="WP_189383853.1">
    <property type="nucleotide sequence ID" value="NZ_BAABFY010000057.1"/>
</dbReference>
<keyword evidence="2" id="KW-1185">Reference proteome</keyword>
<dbReference type="InterPro" id="IPR045179">
    <property type="entry name" value="YgfZ/GcvT"/>
</dbReference>
<dbReference type="InterPro" id="IPR017703">
    <property type="entry name" value="YgfZ/GCV_T_CS"/>
</dbReference>
<evidence type="ECO:0000313" key="2">
    <source>
        <dbReference type="Proteomes" id="UP000608345"/>
    </source>
</evidence>
<dbReference type="Gene3D" id="3.30.70.1630">
    <property type="match status" value="1"/>
</dbReference>
<proteinExistence type="predicted"/>
<dbReference type="EMBL" id="BMYS01000002">
    <property type="protein sequence ID" value="GGW78057.1"/>
    <property type="molecule type" value="Genomic_DNA"/>
</dbReference>